<dbReference type="HOGENOM" id="CLU_1798343_0_0_1"/>
<gene>
    <name evidence="1" type="ORF">CGI_10017870</name>
</gene>
<evidence type="ECO:0000313" key="1">
    <source>
        <dbReference type="EMBL" id="EKC33937.1"/>
    </source>
</evidence>
<organism evidence="1">
    <name type="scientific">Magallana gigas</name>
    <name type="common">Pacific oyster</name>
    <name type="synonym">Crassostrea gigas</name>
    <dbReference type="NCBI Taxonomy" id="29159"/>
    <lineage>
        <taxon>Eukaryota</taxon>
        <taxon>Metazoa</taxon>
        <taxon>Spiralia</taxon>
        <taxon>Lophotrochozoa</taxon>
        <taxon>Mollusca</taxon>
        <taxon>Bivalvia</taxon>
        <taxon>Autobranchia</taxon>
        <taxon>Pteriomorphia</taxon>
        <taxon>Ostreida</taxon>
        <taxon>Ostreoidea</taxon>
        <taxon>Ostreidae</taxon>
        <taxon>Magallana</taxon>
    </lineage>
</organism>
<accession>K1QAZ4</accession>
<dbReference type="AlphaFoldDB" id="K1QAZ4"/>
<dbReference type="EMBL" id="JH817490">
    <property type="protein sequence ID" value="EKC33937.1"/>
    <property type="molecule type" value="Genomic_DNA"/>
</dbReference>
<dbReference type="InParanoid" id="K1QAZ4"/>
<proteinExistence type="predicted"/>
<name>K1QAZ4_MAGGI</name>
<reference evidence="1" key="1">
    <citation type="journal article" date="2012" name="Nature">
        <title>The oyster genome reveals stress adaptation and complexity of shell formation.</title>
        <authorList>
            <person name="Zhang G."/>
            <person name="Fang X."/>
            <person name="Guo X."/>
            <person name="Li L."/>
            <person name="Luo R."/>
            <person name="Xu F."/>
            <person name="Yang P."/>
            <person name="Zhang L."/>
            <person name="Wang X."/>
            <person name="Qi H."/>
            <person name="Xiong Z."/>
            <person name="Que H."/>
            <person name="Xie Y."/>
            <person name="Holland P.W."/>
            <person name="Paps J."/>
            <person name="Zhu Y."/>
            <person name="Wu F."/>
            <person name="Chen Y."/>
            <person name="Wang J."/>
            <person name="Peng C."/>
            <person name="Meng J."/>
            <person name="Yang L."/>
            <person name="Liu J."/>
            <person name="Wen B."/>
            <person name="Zhang N."/>
            <person name="Huang Z."/>
            <person name="Zhu Q."/>
            <person name="Feng Y."/>
            <person name="Mount A."/>
            <person name="Hedgecock D."/>
            <person name="Xu Z."/>
            <person name="Liu Y."/>
            <person name="Domazet-Loso T."/>
            <person name="Du Y."/>
            <person name="Sun X."/>
            <person name="Zhang S."/>
            <person name="Liu B."/>
            <person name="Cheng P."/>
            <person name="Jiang X."/>
            <person name="Li J."/>
            <person name="Fan D."/>
            <person name="Wang W."/>
            <person name="Fu W."/>
            <person name="Wang T."/>
            <person name="Wang B."/>
            <person name="Zhang J."/>
            <person name="Peng Z."/>
            <person name="Li Y."/>
            <person name="Li N."/>
            <person name="Wang J."/>
            <person name="Chen M."/>
            <person name="He Y."/>
            <person name="Tan F."/>
            <person name="Song X."/>
            <person name="Zheng Q."/>
            <person name="Huang R."/>
            <person name="Yang H."/>
            <person name="Du X."/>
            <person name="Chen L."/>
            <person name="Yang M."/>
            <person name="Gaffney P.M."/>
            <person name="Wang S."/>
            <person name="Luo L."/>
            <person name="She Z."/>
            <person name="Ming Y."/>
            <person name="Huang W."/>
            <person name="Zhang S."/>
            <person name="Huang B."/>
            <person name="Zhang Y."/>
            <person name="Qu T."/>
            <person name="Ni P."/>
            <person name="Miao G."/>
            <person name="Wang J."/>
            <person name="Wang Q."/>
            <person name="Steinberg C.E."/>
            <person name="Wang H."/>
            <person name="Li N."/>
            <person name="Qian L."/>
            <person name="Zhang G."/>
            <person name="Li Y."/>
            <person name="Yang H."/>
            <person name="Liu X."/>
            <person name="Wang J."/>
            <person name="Yin Y."/>
            <person name="Wang J."/>
        </authorList>
    </citation>
    <scope>NUCLEOTIDE SEQUENCE [LARGE SCALE GENOMIC DNA]</scope>
    <source>
        <strain evidence="1">05x7-T-G4-1.051#20</strain>
    </source>
</reference>
<protein>
    <submittedName>
        <fullName evidence="1">Uncharacterized protein</fullName>
    </submittedName>
</protein>
<sequence length="144" mass="16569">MDSVLMCFIVLLMCLAVEVYSIPLHGAGFEPNTRPYRNNGLIRPQNKKSEMANIVSEHLVDARDVQSDAYVYNRAQSTLNHRLLSDSRTKRLKRIRRSLFDTTVIVHEGKKNPLTRCDPHAERHYCHNNGVCSYIPSLELKTCR</sequence>